<evidence type="ECO:0000313" key="4">
    <source>
        <dbReference type="EMBL" id="GAG54034.1"/>
    </source>
</evidence>
<dbReference type="InterPro" id="IPR002941">
    <property type="entry name" value="DNA_methylase_N4/N6"/>
</dbReference>
<keyword evidence="2" id="KW-0808">Transferase</keyword>
<dbReference type="SUPFAM" id="SSF53335">
    <property type="entry name" value="S-adenosyl-L-methionine-dependent methyltransferases"/>
    <property type="match status" value="2"/>
</dbReference>
<accession>X0YDS0</accession>
<evidence type="ECO:0000256" key="1">
    <source>
        <dbReference type="ARBA" id="ARBA00022603"/>
    </source>
</evidence>
<gene>
    <name evidence="4" type="ORF">S01H4_13110</name>
</gene>
<sequence length="313" mass="35687">MPSSVKDRLTNAYEHIFLFAKARRYYFDLDAIRKPHTSDGEYRNKLRAGKEKYTGKGAWSIHEFGSTSVFNMGSSIHPKGKNPGDVWCISTLPFPGAHFATFPPKLITPIIKAGCPKWICSSCGKPRERIRLISRPTYPSKEDPTLKTGRAGLNRYREGVSHKRLNIGQRKIAEKLRELAKNRFVEMRKCFGSKWDHWIRTDDSGARVPMLDDWIELKRIFPSLEIFDSYIISEPKEGWSDCGCGEGWVGGIVLDPFAGSGTALRVARKLGRRFIGIEINQEYAAMCERRVRADKYTPPPEDVQPLTEIFENE</sequence>
<dbReference type="GO" id="GO:0003677">
    <property type="term" value="F:DNA binding"/>
    <property type="evidence" value="ECO:0007669"/>
    <property type="project" value="InterPro"/>
</dbReference>
<name>X0YDS0_9ZZZZ</name>
<evidence type="ECO:0000259" key="3">
    <source>
        <dbReference type="Pfam" id="PF01555"/>
    </source>
</evidence>
<dbReference type="CDD" id="cd02440">
    <property type="entry name" value="AdoMet_MTases"/>
    <property type="match status" value="1"/>
</dbReference>
<reference evidence="4" key="1">
    <citation type="journal article" date="2014" name="Front. Microbiol.">
        <title>High frequency of phylogenetically diverse reductive dehalogenase-homologous genes in deep subseafloor sedimentary metagenomes.</title>
        <authorList>
            <person name="Kawai M."/>
            <person name="Futagami T."/>
            <person name="Toyoda A."/>
            <person name="Takaki Y."/>
            <person name="Nishi S."/>
            <person name="Hori S."/>
            <person name="Arai W."/>
            <person name="Tsubouchi T."/>
            <person name="Morono Y."/>
            <person name="Uchiyama I."/>
            <person name="Ito T."/>
            <person name="Fujiyama A."/>
            <person name="Inagaki F."/>
            <person name="Takami H."/>
        </authorList>
    </citation>
    <scope>NUCLEOTIDE SEQUENCE</scope>
    <source>
        <strain evidence="4">Expedition CK06-06</strain>
    </source>
</reference>
<dbReference type="Gene3D" id="3.40.50.150">
    <property type="entry name" value="Vaccinia Virus protein VP39"/>
    <property type="match status" value="2"/>
</dbReference>
<feature type="domain" description="DNA methylase N-4/N-6" evidence="3">
    <location>
        <begin position="1"/>
        <end position="116"/>
    </location>
</feature>
<evidence type="ECO:0000256" key="2">
    <source>
        <dbReference type="ARBA" id="ARBA00022679"/>
    </source>
</evidence>
<dbReference type="InterPro" id="IPR029063">
    <property type="entry name" value="SAM-dependent_MTases_sf"/>
</dbReference>
<organism evidence="4">
    <name type="scientific">marine sediment metagenome</name>
    <dbReference type="NCBI Taxonomy" id="412755"/>
    <lineage>
        <taxon>unclassified sequences</taxon>
        <taxon>metagenomes</taxon>
        <taxon>ecological metagenomes</taxon>
    </lineage>
</organism>
<feature type="domain" description="DNA methylase N-4/N-6" evidence="3">
    <location>
        <begin position="250"/>
        <end position="286"/>
    </location>
</feature>
<dbReference type="EMBL" id="BART01005785">
    <property type="protein sequence ID" value="GAG54034.1"/>
    <property type="molecule type" value="Genomic_DNA"/>
</dbReference>
<comment type="caution">
    <text evidence="4">The sequence shown here is derived from an EMBL/GenBank/DDBJ whole genome shotgun (WGS) entry which is preliminary data.</text>
</comment>
<proteinExistence type="predicted"/>
<dbReference type="Pfam" id="PF01555">
    <property type="entry name" value="N6_N4_Mtase"/>
    <property type="match status" value="2"/>
</dbReference>
<dbReference type="AlphaFoldDB" id="X0YDS0"/>
<dbReference type="GO" id="GO:0032259">
    <property type="term" value="P:methylation"/>
    <property type="evidence" value="ECO:0007669"/>
    <property type="project" value="UniProtKB-KW"/>
</dbReference>
<keyword evidence="1" id="KW-0489">Methyltransferase</keyword>
<dbReference type="GO" id="GO:0008170">
    <property type="term" value="F:N-methyltransferase activity"/>
    <property type="evidence" value="ECO:0007669"/>
    <property type="project" value="InterPro"/>
</dbReference>
<protein>
    <recommendedName>
        <fullName evidence="3">DNA methylase N-4/N-6 domain-containing protein</fullName>
    </recommendedName>
</protein>